<protein>
    <submittedName>
        <fullName evidence="1">Uncharacterized protein</fullName>
    </submittedName>
</protein>
<dbReference type="EMBL" id="IACN01091322">
    <property type="protein sequence ID" value="LAB60820.1"/>
    <property type="molecule type" value="Transcribed_RNA"/>
</dbReference>
<accession>A0A2D4PTN3</accession>
<organism evidence="1">
    <name type="scientific">Micrurus surinamensis</name>
    <name type="common">Surinam coral snake</name>
    <dbReference type="NCBI Taxonomy" id="129470"/>
    <lineage>
        <taxon>Eukaryota</taxon>
        <taxon>Metazoa</taxon>
        <taxon>Chordata</taxon>
        <taxon>Craniata</taxon>
        <taxon>Vertebrata</taxon>
        <taxon>Euteleostomi</taxon>
        <taxon>Lepidosauria</taxon>
        <taxon>Squamata</taxon>
        <taxon>Bifurcata</taxon>
        <taxon>Unidentata</taxon>
        <taxon>Episquamata</taxon>
        <taxon>Toxicofera</taxon>
        <taxon>Serpentes</taxon>
        <taxon>Colubroidea</taxon>
        <taxon>Elapidae</taxon>
        <taxon>Elapinae</taxon>
        <taxon>Micrurus</taxon>
    </lineage>
</organism>
<reference evidence="1" key="1">
    <citation type="submission" date="2017-07" db="EMBL/GenBank/DDBJ databases">
        <authorList>
            <person name="Mikheyev A."/>
            <person name="Grau M."/>
        </authorList>
    </citation>
    <scope>NUCLEOTIDE SEQUENCE</scope>
    <source>
        <tissue evidence="1">Venom_gland</tissue>
    </source>
</reference>
<dbReference type="EMBL" id="IACN01091321">
    <property type="protein sequence ID" value="LAB60818.1"/>
    <property type="molecule type" value="Transcribed_RNA"/>
</dbReference>
<evidence type="ECO:0000313" key="1">
    <source>
        <dbReference type="EMBL" id="LAB60818.1"/>
    </source>
</evidence>
<sequence length="121" mass="13898">MLAFIAVIFILSTTFFQSLGVGYRFLNYKFTSRNEKHFKTKLSGKQNSVCTILSPPTDLCRIAEHAKQSEMKTLRFEFLPLLVIDWIYIFCIKKTETGPLLFSNLIFSSITEVLSGVYFPP</sequence>
<name>A0A2D4PTN3_MICSU</name>
<reference evidence="1" key="2">
    <citation type="submission" date="2017-11" db="EMBL/GenBank/DDBJ databases">
        <title>Coralsnake Venomics: Analyses of Venom Gland Transcriptomes and Proteomes of Six Brazilian Taxa.</title>
        <authorList>
            <person name="Aird S.D."/>
            <person name="Jorge da Silva N."/>
            <person name="Qiu L."/>
            <person name="Villar-Briones A."/>
            <person name="Aparecida-Saddi V."/>
            <person name="Campos-Telles M.P."/>
            <person name="Grau M."/>
            <person name="Mikheyev A.S."/>
        </authorList>
    </citation>
    <scope>NUCLEOTIDE SEQUENCE</scope>
    <source>
        <tissue evidence="1">Venom_gland</tissue>
    </source>
</reference>
<dbReference type="AlphaFoldDB" id="A0A2D4PTN3"/>
<proteinExistence type="predicted"/>